<proteinExistence type="predicted"/>
<dbReference type="EMBL" id="AMCI01006583">
    <property type="protein sequence ID" value="EJW94080.1"/>
    <property type="molecule type" value="Genomic_DNA"/>
</dbReference>
<organism evidence="1">
    <name type="scientific">gut metagenome</name>
    <dbReference type="NCBI Taxonomy" id="749906"/>
    <lineage>
        <taxon>unclassified sequences</taxon>
        <taxon>metagenomes</taxon>
        <taxon>organismal metagenomes</taxon>
    </lineage>
</organism>
<sequence>TDDMILNKCLVAKIYHATIGNGIGNIH</sequence>
<gene>
    <name evidence="1" type="ORF">EVA_17813</name>
</gene>
<feature type="non-terminal residue" evidence="1">
    <location>
        <position position="1"/>
    </location>
</feature>
<protein>
    <submittedName>
        <fullName evidence="1">Uncharacterized protein</fullName>
    </submittedName>
</protein>
<name>J9C2Q5_9ZZZZ</name>
<accession>J9C2Q5</accession>
<dbReference type="AlphaFoldDB" id="J9C2Q5"/>
<comment type="caution">
    <text evidence="1">The sequence shown here is derived from an EMBL/GenBank/DDBJ whole genome shotgun (WGS) entry which is preliminary data.</text>
</comment>
<evidence type="ECO:0000313" key="1">
    <source>
        <dbReference type="EMBL" id="EJW94080.1"/>
    </source>
</evidence>
<reference evidence="1" key="1">
    <citation type="journal article" date="2012" name="PLoS ONE">
        <title>Gene sets for utilization of primary and secondary nutrition supplies in the distal gut of endangered iberian lynx.</title>
        <authorList>
            <person name="Alcaide M."/>
            <person name="Messina E."/>
            <person name="Richter M."/>
            <person name="Bargiela R."/>
            <person name="Peplies J."/>
            <person name="Huws S.A."/>
            <person name="Newbold C.J."/>
            <person name="Golyshin P.N."/>
            <person name="Simon M.A."/>
            <person name="Lopez G."/>
            <person name="Yakimov M.M."/>
            <person name="Ferrer M."/>
        </authorList>
    </citation>
    <scope>NUCLEOTIDE SEQUENCE</scope>
</reference>